<sequence length="311" mass="34047">MYIIKRTSLMVLTLIGVSILIFAMMRMIPGNIVDVLFDSGGYVDEAQKALITKQLGLDKPMPMQYAAWIGGILHGDFGYSFISERPAAAEIVTRLPVTLKLAGLAMLFATIIGVPLGVLSAIRKNSFVDNALRVISISGLSLPSFWIGLLVLMFFVHAFGFIPIYPMGQRTLIQELVVLSLPAMVVGFRSSALVLRLTRSSMLEVLSQDYIRTAKAKGASTFTVNFRHALKNAFLPVLTIIGIEAAYLIGGLVVTETVFSVPGICGYLVDSINQRDYPVVQDLVLLMAFAAVFVNFLVDLSYALLDPRIKY</sequence>
<evidence type="ECO:0000256" key="4">
    <source>
        <dbReference type="ARBA" id="ARBA00022692"/>
    </source>
</evidence>
<accession>A0A0J1D352</accession>
<feature type="transmembrane region" description="Helical" evidence="7">
    <location>
        <begin position="134"/>
        <end position="156"/>
    </location>
</feature>
<dbReference type="PATRIC" id="fig|908627.4.peg.1235"/>
<dbReference type="Pfam" id="PF00528">
    <property type="entry name" value="BPD_transp_1"/>
    <property type="match status" value="1"/>
</dbReference>
<organism evidence="9 10">
    <name type="scientific">Caballeronia mineralivorans PML1(12)</name>
    <dbReference type="NCBI Taxonomy" id="908627"/>
    <lineage>
        <taxon>Bacteria</taxon>
        <taxon>Pseudomonadati</taxon>
        <taxon>Pseudomonadota</taxon>
        <taxon>Betaproteobacteria</taxon>
        <taxon>Burkholderiales</taxon>
        <taxon>Burkholderiaceae</taxon>
        <taxon>Caballeronia</taxon>
    </lineage>
</organism>
<dbReference type="Gene3D" id="1.10.3720.10">
    <property type="entry name" value="MetI-like"/>
    <property type="match status" value="1"/>
</dbReference>
<evidence type="ECO:0000313" key="9">
    <source>
        <dbReference type="EMBL" id="KLU27167.1"/>
    </source>
</evidence>
<protein>
    <submittedName>
        <fullName evidence="9">Peptide ABC transporter permease</fullName>
    </submittedName>
</protein>
<dbReference type="InterPro" id="IPR045621">
    <property type="entry name" value="BPD_transp_1_N"/>
</dbReference>
<feature type="transmembrane region" description="Helical" evidence="7">
    <location>
        <begin position="233"/>
        <end position="254"/>
    </location>
</feature>
<dbReference type="EMBL" id="AEJF01000051">
    <property type="protein sequence ID" value="KLU27167.1"/>
    <property type="molecule type" value="Genomic_DNA"/>
</dbReference>
<keyword evidence="4 7" id="KW-0812">Transmembrane</keyword>
<comment type="caution">
    <text evidence="9">The sequence shown here is derived from an EMBL/GenBank/DDBJ whole genome shotgun (WGS) entry which is preliminary data.</text>
</comment>
<dbReference type="Proteomes" id="UP000035963">
    <property type="component" value="Unassembled WGS sequence"/>
</dbReference>
<evidence type="ECO:0000256" key="6">
    <source>
        <dbReference type="ARBA" id="ARBA00023136"/>
    </source>
</evidence>
<dbReference type="PROSITE" id="PS50928">
    <property type="entry name" value="ABC_TM1"/>
    <property type="match status" value="1"/>
</dbReference>
<feature type="transmembrane region" description="Helical" evidence="7">
    <location>
        <begin position="283"/>
        <end position="305"/>
    </location>
</feature>
<reference evidence="9 10" key="1">
    <citation type="journal article" date="2015" name="Genome Announc.">
        <title>Draft Genome Sequence of Burkholderia sp. Strain PML1(12), an Ectomycorrhizosphere-Inhabiting Bacterium with Effective Mineral-Weathering Ability.</title>
        <authorList>
            <person name="Uroz S."/>
            <person name="Oger P."/>
        </authorList>
    </citation>
    <scope>NUCLEOTIDE SEQUENCE [LARGE SCALE GENOMIC DNA]</scope>
    <source>
        <strain evidence="10">PML1(12)</strain>
    </source>
</reference>
<feature type="domain" description="ABC transmembrane type-1" evidence="8">
    <location>
        <begin position="95"/>
        <end position="298"/>
    </location>
</feature>
<dbReference type="SUPFAM" id="SSF161098">
    <property type="entry name" value="MetI-like"/>
    <property type="match status" value="1"/>
</dbReference>
<dbReference type="GO" id="GO:0071916">
    <property type="term" value="F:dipeptide transmembrane transporter activity"/>
    <property type="evidence" value="ECO:0007669"/>
    <property type="project" value="TreeGrafter"/>
</dbReference>
<feature type="transmembrane region" description="Helical" evidence="7">
    <location>
        <begin position="7"/>
        <end position="28"/>
    </location>
</feature>
<dbReference type="GO" id="GO:0005886">
    <property type="term" value="C:plasma membrane"/>
    <property type="evidence" value="ECO:0007669"/>
    <property type="project" value="UniProtKB-SubCell"/>
</dbReference>
<dbReference type="Pfam" id="PF19300">
    <property type="entry name" value="BPD_transp_1_N"/>
    <property type="match status" value="1"/>
</dbReference>
<dbReference type="AlphaFoldDB" id="A0A0J1D352"/>
<evidence type="ECO:0000256" key="7">
    <source>
        <dbReference type="RuleBase" id="RU363032"/>
    </source>
</evidence>
<keyword evidence="5 7" id="KW-1133">Transmembrane helix</keyword>
<evidence type="ECO:0000259" key="8">
    <source>
        <dbReference type="PROSITE" id="PS50928"/>
    </source>
</evidence>
<keyword evidence="6 7" id="KW-0472">Membrane</keyword>
<proteinExistence type="inferred from homology"/>
<gene>
    <name evidence="9" type="ORF">EOS_05600</name>
</gene>
<feature type="transmembrane region" description="Helical" evidence="7">
    <location>
        <begin position="101"/>
        <end position="122"/>
    </location>
</feature>
<evidence type="ECO:0000256" key="1">
    <source>
        <dbReference type="ARBA" id="ARBA00004651"/>
    </source>
</evidence>
<comment type="similarity">
    <text evidence="7">Belongs to the binding-protein-dependent transport system permease family.</text>
</comment>
<dbReference type="CDD" id="cd06261">
    <property type="entry name" value="TM_PBP2"/>
    <property type="match status" value="1"/>
</dbReference>
<comment type="subcellular location">
    <subcellularLocation>
        <location evidence="1 7">Cell membrane</location>
        <topology evidence="1 7">Multi-pass membrane protein</topology>
    </subcellularLocation>
</comment>
<dbReference type="PANTHER" id="PTHR43163">
    <property type="entry name" value="DIPEPTIDE TRANSPORT SYSTEM PERMEASE PROTEIN DPPB-RELATED"/>
    <property type="match status" value="1"/>
</dbReference>
<dbReference type="InterPro" id="IPR035906">
    <property type="entry name" value="MetI-like_sf"/>
</dbReference>
<keyword evidence="10" id="KW-1185">Reference proteome</keyword>
<evidence type="ECO:0000313" key="10">
    <source>
        <dbReference type="Proteomes" id="UP000035963"/>
    </source>
</evidence>
<keyword evidence="2 7" id="KW-0813">Transport</keyword>
<feature type="transmembrane region" description="Helical" evidence="7">
    <location>
        <begin position="176"/>
        <end position="195"/>
    </location>
</feature>
<evidence type="ECO:0000256" key="3">
    <source>
        <dbReference type="ARBA" id="ARBA00022475"/>
    </source>
</evidence>
<dbReference type="RefSeq" id="WP_047845619.1">
    <property type="nucleotide sequence ID" value="NZ_AEJF01000051.1"/>
</dbReference>
<evidence type="ECO:0000256" key="2">
    <source>
        <dbReference type="ARBA" id="ARBA00022448"/>
    </source>
</evidence>
<evidence type="ECO:0000256" key="5">
    <source>
        <dbReference type="ARBA" id="ARBA00022989"/>
    </source>
</evidence>
<dbReference type="InterPro" id="IPR000515">
    <property type="entry name" value="MetI-like"/>
</dbReference>
<keyword evidence="3" id="KW-1003">Cell membrane</keyword>
<name>A0A0J1D352_9BURK</name>
<dbReference type="PANTHER" id="PTHR43163:SF6">
    <property type="entry name" value="DIPEPTIDE TRANSPORT SYSTEM PERMEASE PROTEIN DPPB-RELATED"/>
    <property type="match status" value="1"/>
</dbReference>